<protein>
    <submittedName>
        <fullName evidence="1">Uncharacterized protein</fullName>
    </submittedName>
</protein>
<reference evidence="1 2" key="1">
    <citation type="submission" date="2021-03" db="EMBL/GenBank/DDBJ databases">
        <title>Antimicrobial resistance genes in bacteria isolated from Japanese honey, and their potential for conferring macrolide and lincosamide resistance in the American foulbrood pathogen Paenibacillus larvae.</title>
        <authorList>
            <person name="Okamoto M."/>
            <person name="Kumagai M."/>
            <person name="Kanamori H."/>
            <person name="Takamatsu D."/>
        </authorList>
    </citation>
    <scope>NUCLEOTIDE SEQUENCE [LARGE SCALE GENOMIC DNA]</scope>
    <source>
        <strain evidence="1 2">J6TS1</strain>
    </source>
</reference>
<gene>
    <name evidence="1" type="ORF">J6TS1_28420</name>
</gene>
<organism evidence="1 2">
    <name type="scientific">Siminovitchia terrae</name>
    <name type="common">Bacillus terrae</name>
    <dbReference type="NCBI Taxonomy" id="1914933"/>
    <lineage>
        <taxon>Bacteria</taxon>
        <taxon>Bacillati</taxon>
        <taxon>Bacillota</taxon>
        <taxon>Bacilli</taxon>
        <taxon>Bacillales</taxon>
        <taxon>Bacillaceae</taxon>
        <taxon>Siminovitchia</taxon>
    </lineage>
</organism>
<accession>A0ABQ4KZ57</accession>
<dbReference type="InterPro" id="IPR011051">
    <property type="entry name" value="RmlC_Cupin_sf"/>
</dbReference>
<keyword evidence="2" id="KW-1185">Reference proteome</keyword>
<dbReference type="Gene3D" id="2.60.120.10">
    <property type="entry name" value="Jelly Rolls"/>
    <property type="match status" value="1"/>
</dbReference>
<evidence type="ECO:0000313" key="1">
    <source>
        <dbReference type="EMBL" id="GIN96972.1"/>
    </source>
</evidence>
<name>A0ABQ4KZ57_SIMTE</name>
<proteinExistence type="predicted"/>
<dbReference type="Proteomes" id="UP000680670">
    <property type="component" value="Unassembled WGS sequence"/>
</dbReference>
<dbReference type="EMBL" id="BORJ01000007">
    <property type="protein sequence ID" value="GIN96972.1"/>
    <property type="molecule type" value="Genomic_DNA"/>
</dbReference>
<sequence>MVYDDYAIMIPVGKWYNVINMGNIPLKIYVIYTPPEHQYGTVHETKSIAMSVEENHQS</sequence>
<dbReference type="SUPFAM" id="SSF51182">
    <property type="entry name" value="RmlC-like cupins"/>
    <property type="match status" value="1"/>
</dbReference>
<dbReference type="InterPro" id="IPR014710">
    <property type="entry name" value="RmlC-like_jellyroll"/>
</dbReference>
<evidence type="ECO:0000313" key="2">
    <source>
        <dbReference type="Proteomes" id="UP000680670"/>
    </source>
</evidence>
<comment type="caution">
    <text evidence="1">The sequence shown here is derived from an EMBL/GenBank/DDBJ whole genome shotgun (WGS) entry which is preliminary data.</text>
</comment>